<accession>A0A1F4XF29</accession>
<dbReference type="Proteomes" id="UP000176185">
    <property type="component" value="Unassembled WGS sequence"/>
</dbReference>
<dbReference type="STRING" id="1797243.A2943_00105"/>
<sequence>MDSASREKTRYFSKFALAHLREMRILKAGKILGPESEGWRNVAQHCLAEAVGADILAEHLGADRSKVVRGTLLHDWYKRGEIAARREHGGMKGYLLSSAEDEQLLVRFGVTEDIIRIAHANIPETEDLGRLAQRPLEEKIMHFMDMITDQSSFIESEERLQKVERNPMTLEFLESFRPRYGGKHLNEIQREVLTLEQAEFESILGIEHGTLVPFLNHEVQKRIG</sequence>
<gene>
    <name evidence="1" type="ORF">A2943_00105</name>
</gene>
<reference evidence="1 2" key="1">
    <citation type="journal article" date="2016" name="Nat. Commun.">
        <title>Thousands of microbial genomes shed light on interconnected biogeochemical processes in an aquifer system.</title>
        <authorList>
            <person name="Anantharaman K."/>
            <person name="Brown C.T."/>
            <person name="Hug L.A."/>
            <person name="Sharon I."/>
            <person name="Castelle C.J."/>
            <person name="Probst A.J."/>
            <person name="Thomas B.C."/>
            <person name="Singh A."/>
            <person name="Wilkins M.J."/>
            <person name="Karaoz U."/>
            <person name="Brodie E.L."/>
            <person name="Williams K.H."/>
            <person name="Hubbard S.S."/>
            <person name="Banfield J.F."/>
        </authorList>
    </citation>
    <scope>NUCLEOTIDE SEQUENCE [LARGE SCALE GENOMIC DNA]</scope>
</reference>
<organism evidence="1 2">
    <name type="scientific">Candidatus Adlerbacteria bacterium RIFCSPLOWO2_01_FULL_51_16</name>
    <dbReference type="NCBI Taxonomy" id="1797243"/>
    <lineage>
        <taxon>Bacteria</taxon>
        <taxon>Candidatus Adleribacteriota</taxon>
    </lineage>
</organism>
<name>A0A1F4XF29_9BACT</name>
<evidence type="ECO:0000313" key="1">
    <source>
        <dbReference type="EMBL" id="OGC80265.1"/>
    </source>
</evidence>
<evidence type="ECO:0000313" key="2">
    <source>
        <dbReference type="Proteomes" id="UP000176185"/>
    </source>
</evidence>
<dbReference type="SUPFAM" id="SSF109604">
    <property type="entry name" value="HD-domain/PDEase-like"/>
    <property type="match status" value="1"/>
</dbReference>
<dbReference type="Gene3D" id="1.10.3210.10">
    <property type="entry name" value="Hypothetical protein af1432"/>
    <property type="match status" value="1"/>
</dbReference>
<proteinExistence type="predicted"/>
<dbReference type="EMBL" id="MEWX01000026">
    <property type="protein sequence ID" value="OGC80265.1"/>
    <property type="molecule type" value="Genomic_DNA"/>
</dbReference>
<evidence type="ECO:0008006" key="3">
    <source>
        <dbReference type="Google" id="ProtNLM"/>
    </source>
</evidence>
<protein>
    <recommendedName>
        <fullName evidence="3">HD domain-containing protein</fullName>
    </recommendedName>
</protein>
<dbReference type="AlphaFoldDB" id="A0A1F4XF29"/>
<comment type="caution">
    <text evidence="1">The sequence shown here is derived from an EMBL/GenBank/DDBJ whole genome shotgun (WGS) entry which is preliminary data.</text>
</comment>